<sequence>MIDRNDIKKEPGHWLDVKVVAPEETKVGSEIVTKPSTPSKRKKNSDGTYTVVIGELFRRLRLILMCLSKF</sequence>
<protein>
    <submittedName>
        <fullName evidence="1">Uncharacterized protein</fullName>
    </submittedName>
</protein>
<dbReference type="RefSeq" id="WP_251629915.1">
    <property type="nucleotide sequence ID" value="NZ_JBBMFN010000135.1"/>
</dbReference>
<name>A0ABV1F5K5_9BACI</name>
<keyword evidence="2" id="KW-1185">Reference proteome</keyword>
<gene>
    <name evidence="1" type="ORF">WMO63_23700</name>
</gene>
<organism evidence="1 2">
    <name type="scientific">Niallia hominis</name>
    <dbReference type="NCBI Taxonomy" id="3133173"/>
    <lineage>
        <taxon>Bacteria</taxon>
        <taxon>Bacillati</taxon>
        <taxon>Bacillota</taxon>
        <taxon>Bacilli</taxon>
        <taxon>Bacillales</taxon>
        <taxon>Bacillaceae</taxon>
        <taxon>Niallia</taxon>
    </lineage>
</organism>
<accession>A0ABV1F5K5</accession>
<comment type="caution">
    <text evidence="1">The sequence shown here is derived from an EMBL/GenBank/DDBJ whole genome shotgun (WGS) entry which is preliminary data.</text>
</comment>
<proteinExistence type="predicted"/>
<reference evidence="1 2" key="1">
    <citation type="submission" date="2024-03" db="EMBL/GenBank/DDBJ databases">
        <title>Human intestinal bacterial collection.</title>
        <authorList>
            <person name="Pauvert C."/>
            <person name="Hitch T.C.A."/>
            <person name="Clavel T."/>
        </authorList>
    </citation>
    <scope>NUCLEOTIDE SEQUENCE [LARGE SCALE GENOMIC DNA]</scope>
    <source>
        <strain evidence="1 2">CLA-SR-H024</strain>
    </source>
</reference>
<dbReference type="Proteomes" id="UP001465426">
    <property type="component" value="Unassembled WGS sequence"/>
</dbReference>
<evidence type="ECO:0000313" key="2">
    <source>
        <dbReference type="Proteomes" id="UP001465426"/>
    </source>
</evidence>
<dbReference type="EMBL" id="JBBMFN010000135">
    <property type="protein sequence ID" value="MEQ2468658.1"/>
    <property type="molecule type" value="Genomic_DNA"/>
</dbReference>
<evidence type="ECO:0000313" key="1">
    <source>
        <dbReference type="EMBL" id="MEQ2468658.1"/>
    </source>
</evidence>